<sequence>MEYPIGTCLSCKKYLYCRNKLIKVIYSRILTPDLSPNQLEYIQESISQFGYSLDTKTKFKFTFCSACNSAFQRKKFTSISKNITQKYDSKKNNSVNDILINEFEIIKPEEAEQIISFNLVIKPFNAIALPSKWMEIEASLLDNILADVHHFTKKLTDDDEIMHSDYLVTFKPEKVTGSGAQLLDESGDTEEFANFIKIFEDEHISVNQIYNLTDAEFNQLDVNKIGWHKAIRAAA</sequence>
<name>A0A397RZ48_9GLOM</name>
<dbReference type="EMBL" id="QKYT01001289">
    <property type="protein sequence ID" value="RIA79453.1"/>
    <property type="molecule type" value="Genomic_DNA"/>
</dbReference>
<keyword evidence="2" id="KW-1185">Reference proteome</keyword>
<organism evidence="1 2">
    <name type="scientific">Glomus cerebriforme</name>
    <dbReference type="NCBI Taxonomy" id="658196"/>
    <lineage>
        <taxon>Eukaryota</taxon>
        <taxon>Fungi</taxon>
        <taxon>Fungi incertae sedis</taxon>
        <taxon>Mucoromycota</taxon>
        <taxon>Glomeromycotina</taxon>
        <taxon>Glomeromycetes</taxon>
        <taxon>Glomerales</taxon>
        <taxon>Glomeraceae</taxon>
        <taxon>Glomus</taxon>
    </lineage>
</organism>
<reference evidence="1 2" key="1">
    <citation type="submission" date="2018-06" db="EMBL/GenBank/DDBJ databases">
        <title>Comparative genomics reveals the genomic features of Rhizophagus irregularis, R. cerebriforme, R. diaphanum and Gigaspora rosea, and their symbiotic lifestyle signature.</title>
        <authorList>
            <person name="Morin E."/>
            <person name="San Clemente H."/>
            <person name="Chen E.C.H."/>
            <person name="De La Providencia I."/>
            <person name="Hainaut M."/>
            <person name="Kuo A."/>
            <person name="Kohler A."/>
            <person name="Murat C."/>
            <person name="Tang N."/>
            <person name="Roy S."/>
            <person name="Loubradou J."/>
            <person name="Henrissat B."/>
            <person name="Grigoriev I.V."/>
            <person name="Corradi N."/>
            <person name="Roux C."/>
            <person name="Martin F.M."/>
        </authorList>
    </citation>
    <scope>NUCLEOTIDE SEQUENCE [LARGE SCALE GENOMIC DNA]</scope>
    <source>
        <strain evidence="1 2">DAOM 227022</strain>
    </source>
</reference>
<dbReference type="AlphaFoldDB" id="A0A397RZ48"/>
<proteinExistence type="predicted"/>
<dbReference type="Proteomes" id="UP000265703">
    <property type="component" value="Unassembled WGS sequence"/>
</dbReference>
<gene>
    <name evidence="1" type="ORF">C1645_840647</name>
</gene>
<evidence type="ECO:0000313" key="1">
    <source>
        <dbReference type="EMBL" id="RIA79453.1"/>
    </source>
</evidence>
<dbReference type="OrthoDB" id="2438942at2759"/>
<dbReference type="STRING" id="658196.A0A397RZ48"/>
<accession>A0A397RZ48</accession>
<comment type="caution">
    <text evidence="1">The sequence shown here is derived from an EMBL/GenBank/DDBJ whole genome shotgun (WGS) entry which is preliminary data.</text>
</comment>
<evidence type="ECO:0000313" key="2">
    <source>
        <dbReference type="Proteomes" id="UP000265703"/>
    </source>
</evidence>
<protein>
    <submittedName>
        <fullName evidence="1">Uncharacterized protein</fullName>
    </submittedName>
</protein>